<dbReference type="OrthoDB" id="445564at2759"/>
<feature type="compositionally biased region" description="Basic and acidic residues" evidence="5">
    <location>
        <begin position="249"/>
        <end position="279"/>
    </location>
</feature>
<keyword evidence="4 7" id="KW-0378">Hydrolase</keyword>
<evidence type="ECO:0000256" key="2">
    <source>
        <dbReference type="ARBA" id="ARBA00022723"/>
    </source>
</evidence>
<proteinExistence type="inferred from homology"/>
<dbReference type="Gene3D" id="1.25.40.10">
    <property type="entry name" value="Tetratricopeptide repeat domain"/>
    <property type="match status" value="1"/>
</dbReference>
<keyword evidence="2" id="KW-0479">Metal-binding</keyword>
<dbReference type="PRINTS" id="PR00114">
    <property type="entry name" value="STPHPHTASE"/>
</dbReference>
<organism evidence="7 8">
    <name type="scientific">Trachipleistophora hominis</name>
    <name type="common">Microsporidian parasite</name>
    <dbReference type="NCBI Taxonomy" id="72359"/>
    <lineage>
        <taxon>Eukaryota</taxon>
        <taxon>Fungi</taxon>
        <taxon>Fungi incertae sedis</taxon>
        <taxon>Microsporidia</taxon>
        <taxon>Pleistophoridae</taxon>
        <taxon>Trachipleistophora</taxon>
    </lineage>
</organism>
<reference evidence="7 8" key="1">
    <citation type="journal article" date="2012" name="PLoS Pathog.">
        <title>The genome of the obligate intracellular parasite Trachipleistophora hominis: new insights into microsporidian genome dynamics and reductive evolution.</title>
        <authorList>
            <person name="Heinz E."/>
            <person name="Williams T.A."/>
            <person name="Nakjang S."/>
            <person name="Noel C.J."/>
            <person name="Swan D.C."/>
            <person name="Goldberg A.V."/>
            <person name="Harris S.R."/>
            <person name="Weinmaier T."/>
            <person name="Markert S."/>
            <person name="Becher D."/>
            <person name="Bernhardt J."/>
            <person name="Dagan T."/>
            <person name="Hacker C."/>
            <person name="Lucocq J.M."/>
            <person name="Schweder T."/>
            <person name="Rattei T."/>
            <person name="Hall N."/>
            <person name="Hirt R.P."/>
            <person name="Embley T.M."/>
        </authorList>
    </citation>
    <scope>NUCLEOTIDE SEQUENCE [LARGE SCALE GENOMIC DNA]</scope>
</reference>
<evidence type="ECO:0000256" key="3">
    <source>
        <dbReference type="ARBA" id="ARBA00023211"/>
    </source>
</evidence>
<sequence length="582" mass="66740">MNHKRMEGNVAFKSKDYKLALAWYEDSLKDVLELTKAVDWHANELEMMKVIAQSRTQCTSNRITDVKTNLIAKTAIPVGLRLKVCGTFSTFLKNEHFLVLLNISTVYYRQYDLQNAITYAQMAYKIREDDLSCSKMALYLLRNGDMSFQMYYDKINDKTPFVELRNAVDSMVDQSTVKYCKNVWGDDINRICYGSDTLQTYLENLMESDGGAQKPQNLDEHASNGNVAEEKEAHSTAVKGSEGFAEVSGVKDENDQEKGTSIEKENCGENTREDMPLKDVDTKNDNIRLGGLNGALLVEPFDLKILDIKFVLRVLLDGIKHYRNVFNVVKINVKEKYYVFGDTHGNLVSTYNEIRKITGNFSLSFRDHLIFNGDFVDRGKHGLELVIFFILLKLSYPKNVHMNRGNHEFAGTNRQFDLYDQIAKRYPFHGTFVYETINLFFQTLPLCTIVNDDVFVVHGGLPADRFTVQDVYKLNRFVSKIKNELLAGLMWSDPVEIAGHEPSRRGIGVHYGQDVTERFLSDNNLKLVVRSHEFFEECYRTNHNGKTVTVFSSVNYVNSANSAVYLVFDGDRYENYKVVRFC</sequence>
<dbReference type="GO" id="GO:0046872">
    <property type="term" value="F:metal ion binding"/>
    <property type="evidence" value="ECO:0007669"/>
    <property type="project" value="UniProtKB-KW"/>
</dbReference>
<evidence type="ECO:0000313" key="7">
    <source>
        <dbReference type="EMBL" id="ELQ75658.1"/>
    </source>
</evidence>
<dbReference type="EMBL" id="JH993935">
    <property type="protein sequence ID" value="ELQ75658.1"/>
    <property type="molecule type" value="Genomic_DNA"/>
</dbReference>
<dbReference type="InterPro" id="IPR029052">
    <property type="entry name" value="Metallo-depent_PP-like"/>
</dbReference>
<gene>
    <name evidence="7" type="ORF">THOM_1330</name>
</gene>
<name>L7JW33_TRAHO</name>
<dbReference type="SMART" id="SM00156">
    <property type="entry name" value="PP2Ac"/>
    <property type="match status" value="1"/>
</dbReference>
<comment type="similarity">
    <text evidence="4">Belongs to the PPP phosphatase family.</text>
</comment>
<evidence type="ECO:0000256" key="5">
    <source>
        <dbReference type="SAM" id="MobiDB-lite"/>
    </source>
</evidence>
<dbReference type="EC" id="3.1.3.16" evidence="4"/>
<dbReference type="Gene3D" id="3.60.21.10">
    <property type="match status" value="1"/>
</dbReference>
<evidence type="ECO:0000259" key="6">
    <source>
        <dbReference type="PROSITE" id="PS00125"/>
    </source>
</evidence>
<dbReference type="PROSITE" id="PS00125">
    <property type="entry name" value="SER_THR_PHOSPHATASE"/>
    <property type="match status" value="1"/>
</dbReference>
<dbReference type="InterPro" id="IPR004843">
    <property type="entry name" value="Calcineurin-like_PHP"/>
</dbReference>
<dbReference type="PANTHER" id="PTHR45668:SF13">
    <property type="entry name" value="SERINE_THREONINE-PROTEIN PHOSPHATASE"/>
    <property type="match status" value="1"/>
</dbReference>
<accession>L7JW33</accession>
<comment type="cofactor">
    <cofactor evidence="1">
        <name>Mn(2+)</name>
        <dbReference type="ChEBI" id="CHEBI:29035"/>
    </cofactor>
</comment>
<keyword evidence="8" id="KW-1185">Reference proteome</keyword>
<evidence type="ECO:0000256" key="4">
    <source>
        <dbReference type="RuleBase" id="RU004273"/>
    </source>
</evidence>
<dbReference type="InterPro" id="IPR051134">
    <property type="entry name" value="PPP_phosphatase"/>
</dbReference>
<feature type="region of interest" description="Disordered" evidence="5">
    <location>
        <begin position="226"/>
        <end position="279"/>
    </location>
</feature>
<dbReference type="PANTHER" id="PTHR45668">
    <property type="entry name" value="SERINE/THREONINE-PROTEIN PHOSPHATASE 5-RELATED"/>
    <property type="match status" value="1"/>
</dbReference>
<dbReference type="Proteomes" id="UP000011185">
    <property type="component" value="Unassembled WGS sequence"/>
</dbReference>
<evidence type="ECO:0000313" key="8">
    <source>
        <dbReference type="Proteomes" id="UP000011185"/>
    </source>
</evidence>
<dbReference type="STRING" id="72359.L7JW33"/>
<dbReference type="VEuPathDB" id="MicrosporidiaDB:THOM_1330"/>
<dbReference type="InParanoid" id="L7JW33"/>
<keyword evidence="3" id="KW-0464">Manganese</keyword>
<dbReference type="SUPFAM" id="SSF48452">
    <property type="entry name" value="TPR-like"/>
    <property type="match status" value="1"/>
</dbReference>
<dbReference type="InterPro" id="IPR006186">
    <property type="entry name" value="Ser/Thr-sp_prot-phosphatase"/>
</dbReference>
<dbReference type="GO" id="GO:0004722">
    <property type="term" value="F:protein serine/threonine phosphatase activity"/>
    <property type="evidence" value="ECO:0007669"/>
    <property type="project" value="UniProtKB-EC"/>
</dbReference>
<dbReference type="Pfam" id="PF00149">
    <property type="entry name" value="Metallophos"/>
    <property type="match status" value="1"/>
</dbReference>
<dbReference type="HOGENOM" id="CLU_004962_5_2_1"/>
<dbReference type="OMA" id="EECYRTN"/>
<protein>
    <recommendedName>
        <fullName evidence="4">Serine/threonine-protein phosphatase</fullName>
        <ecNumber evidence="4">3.1.3.16</ecNumber>
    </recommendedName>
</protein>
<evidence type="ECO:0000256" key="1">
    <source>
        <dbReference type="ARBA" id="ARBA00001936"/>
    </source>
</evidence>
<dbReference type="InterPro" id="IPR011990">
    <property type="entry name" value="TPR-like_helical_dom_sf"/>
</dbReference>
<comment type="catalytic activity">
    <reaction evidence="4">
        <text>O-phospho-L-threonyl-[protein] + H2O = L-threonyl-[protein] + phosphate</text>
        <dbReference type="Rhea" id="RHEA:47004"/>
        <dbReference type="Rhea" id="RHEA-COMP:11060"/>
        <dbReference type="Rhea" id="RHEA-COMP:11605"/>
        <dbReference type="ChEBI" id="CHEBI:15377"/>
        <dbReference type="ChEBI" id="CHEBI:30013"/>
        <dbReference type="ChEBI" id="CHEBI:43474"/>
        <dbReference type="ChEBI" id="CHEBI:61977"/>
        <dbReference type="EC" id="3.1.3.16"/>
    </reaction>
</comment>
<dbReference type="SUPFAM" id="SSF56300">
    <property type="entry name" value="Metallo-dependent phosphatases"/>
    <property type="match status" value="1"/>
</dbReference>
<feature type="domain" description="Serine/threonine specific protein phosphatases" evidence="6">
    <location>
        <begin position="403"/>
        <end position="408"/>
    </location>
</feature>
<dbReference type="AlphaFoldDB" id="L7JW33"/>